<evidence type="ECO:0000256" key="1">
    <source>
        <dbReference type="SAM" id="MobiDB-lite"/>
    </source>
</evidence>
<evidence type="ECO:0000313" key="3">
    <source>
        <dbReference type="Proteomes" id="UP001283361"/>
    </source>
</evidence>
<organism evidence="2 3">
    <name type="scientific">Elysia crispata</name>
    <name type="common">lettuce slug</name>
    <dbReference type="NCBI Taxonomy" id="231223"/>
    <lineage>
        <taxon>Eukaryota</taxon>
        <taxon>Metazoa</taxon>
        <taxon>Spiralia</taxon>
        <taxon>Lophotrochozoa</taxon>
        <taxon>Mollusca</taxon>
        <taxon>Gastropoda</taxon>
        <taxon>Heterobranchia</taxon>
        <taxon>Euthyneura</taxon>
        <taxon>Panpulmonata</taxon>
        <taxon>Sacoglossa</taxon>
        <taxon>Placobranchoidea</taxon>
        <taxon>Plakobranchidae</taxon>
        <taxon>Elysia</taxon>
    </lineage>
</organism>
<feature type="region of interest" description="Disordered" evidence="1">
    <location>
        <begin position="18"/>
        <end position="73"/>
    </location>
</feature>
<dbReference type="EMBL" id="JAWDGP010003578">
    <property type="protein sequence ID" value="KAK3772953.1"/>
    <property type="molecule type" value="Genomic_DNA"/>
</dbReference>
<comment type="caution">
    <text evidence="2">The sequence shown here is derived from an EMBL/GenBank/DDBJ whole genome shotgun (WGS) entry which is preliminary data.</text>
</comment>
<keyword evidence="3" id="KW-1185">Reference proteome</keyword>
<sequence>MQDRPGSDVIPEMLSFLSDLNNSEHDESERINEDLDPSSPSGWVGDRQGVARTADPKRPIDTSESTSKDCSSN</sequence>
<dbReference type="AlphaFoldDB" id="A0AAE0ZPK6"/>
<feature type="compositionally biased region" description="Polar residues" evidence="1">
    <location>
        <begin position="62"/>
        <end position="73"/>
    </location>
</feature>
<gene>
    <name evidence="2" type="ORF">RRG08_012120</name>
</gene>
<protein>
    <submittedName>
        <fullName evidence="2">Uncharacterized protein</fullName>
    </submittedName>
</protein>
<feature type="compositionally biased region" description="Basic and acidic residues" evidence="1">
    <location>
        <begin position="22"/>
        <end position="33"/>
    </location>
</feature>
<proteinExistence type="predicted"/>
<evidence type="ECO:0000313" key="2">
    <source>
        <dbReference type="EMBL" id="KAK3772953.1"/>
    </source>
</evidence>
<dbReference type="Proteomes" id="UP001283361">
    <property type="component" value="Unassembled WGS sequence"/>
</dbReference>
<name>A0AAE0ZPK6_9GAST</name>
<reference evidence="2" key="1">
    <citation type="journal article" date="2023" name="G3 (Bethesda)">
        <title>A reference genome for the long-term kleptoplast-retaining sea slug Elysia crispata morphotype clarki.</title>
        <authorList>
            <person name="Eastman K.E."/>
            <person name="Pendleton A.L."/>
            <person name="Shaikh M.A."/>
            <person name="Suttiyut T."/>
            <person name="Ogas R."/>
            <person name="Tomko P."/>
            <person name="Gavelis G."/>
            <person name="Widhalm J.R."/>
            <person name="Wisecaver J.H."/>
        </authorList>
    </citation>
    <scope>NUCLEOTIDE SEQUENCE</scope>
    <source>
        <strain evidence="2">ECLA1</strain>
    </source>
</reference>
<accession>A0AAE0ZPK6</accession>